<name>A0A5C1QJL2_9SPIO</name>
<dbReference type="AlphaFoldDB" id="A0A5C1QJL2"/>
<evidence type="ECO:0000313" key="3">
    <source>
        <dbReference type="Proteomes" id="UP000324209"/>
    </source>
</evidence>
<dbReference type="RefSeq" id="WP_149485262.1">
    <property type="nucleotide sequence ID" value="NZ_CP036150.1"/>
</dbReference>
<dbReference type="EMBL" id="CP036150">
    <property type="protein sequence ID" value="QEN07180.1"/>
    <property type="molecule type" value="Genomic_DNA"/>
</dbReference>
<protein>
    <submittedName>
        <fullName evidence="2">Uncharacterized protein</fullName>
    </submittedName>
</protein>
<sequence length="129" mass="14836">MNIQLSRVFWFFSILILLLSCNNRKEQRNKALEDAGAIVMEEPEVIPILQTILELEETLADVNASLNGKNGNFKKTLNDADQSLQKIQLQIEELKIQLNQQELKFQDLRQEVEVLMVQESRDQAVADLP</sequence>
<reference evidence="2 3" key="1">
    <citation type="submission" date="2019-02" db="EMBL/GenBank/DDBJ databases">
        <title>Complete Genome Sequence and Methylome Analysis of free living Spirochaetas.</title>
        <authorList>
            <person name="Fomenkov A."/>
            <person name="Dubinina G."/>
            <person name="Leshcheva N."/>
            <person name="Mikheeva N."/>
            <person name="Grabovich M."/>
            <person name="Vincze T."/>
            <person name="Roberts R.J."/>
        </authorList>
    </citation>
    <scope>NUCLEOTIDE SEQUENCE [LARGE SCALE GENOMIC DNA]</scope>
    <source>
        <strain evidence="2 3">K2</strain>
    </source>
</reference>
<feature type="coiled-coil region" evidence="1">
    <location>
        <begin position="77"/>
        <end position="118"/>
    </location>
</feature>
<evidence type="ECO:0000256" key="1">
    <source>
        <dbReference type="SAM" id="Coils"/>
    </source>
</evidence>
<dbReference type="KEGG" id="ock:EXM22_03940"/>
<dbReference type="PROSITE" id="PS51257">
    <property type="entry name" value="PROKAR_LIPOPROTEIN"/>
    <property type="match status" value="1"/>
</dbReference>
<organism evidence="2 3">
    <name type="scientific">Oceanispirochaeta crateris</name>
    <dbReference type="NCBI Taxonomy" id="2518645"/>
    <lineage>
        <taxon>Bacteria</taxon>
        <taxon>Pseudomonadati</taxon>
        <taxon>Spirochaetota</taxon>
        <taxon>Spirochaetia</taxon>
        <taxon>Spirochaetales</taxon>
        <taxon>Spirochaetaceae</taxon>
        <taxon>Oceanispirochaeta</taxon>
    </lineage>
</organism>
<dbReference type="Proteomes" id="UP000324209">
    <property type="component" value="Chromosome"/>
</dbReference>
<proteinExistence type="predicted"/>
<accession>A0A5C1QJL2</accession>
<keyword evidence="1" id="KW-0175">Coiled coil</keyword>
<keyword evidence="3" id="KW-1185">Reference proteome</keyword>
<evidence type="ECO:0000313" key="2">
    <source>
        <dbReference type="EMBL" id="QEN07180.1"/>
    </source>
</evidence>
<gene>
    <name evidence="2" type="ORF">EXM22_03940</name>
</gene>